<dbReference type="AlphaFoldDB" id="A0A853CRH1"/>
<keyword evidence="1" id="KW-0472">Membrane</keyword>
<gene>
    <name evidence="2" type="ORF">HNR13_001574</name>
</gene>
<evidence type="ECO:0000313" key="3">
    <source>
        <dbReference type="Proteomes" id="UP000578352"/>
    </source>
</evidence>
<protein>
    <submittedName>
        <fullName evidence="2">Uncharacterized protein</fullName>
    </submittedName>
</protein>
<feature type="transmembrane region" description="Helical" evidence="1">
    <location>
        <begin position="254"/>
        <end position="272"/>
    </location>
</feature>
<organism evidence="2 3">
    <name type="scientific">Leifsonia shinshuensis</name>
    <dbReference type="NCBI Taxonomy" id="150026"/>
    <lineage>
        <taxon>Bacteria</taxon>
        <taxon>Bacillati</taxon>
        <taxon>Actinomycetota</taxon>
        <taxon>Actinomycetes</taxon>
        <taxon>Micrococcales</taxon>
        <taxon>Microbacteriaceae</taxon>
        <taxon>Leifsonia</taxon>
    </lineage>
</organism>
<feature type="transmembrane region" description="Helical" evidence="1">
    <location>
        <begin position="229"/>
        <end position="248"/>
    </location>
</feature>
<evidence type="ECO:0000313" key="2">
    <source>
        <dbReference type="EMBL" id="NYJ23287.1"/>
    </source>
</evidence>
<proteinExistence type="predicted"/>
<evidence type="ECO:0000256" key="1">
    <source>
        <dbReference type="SAM" id="Phobius"/>
    </source>
</evidence>
<feature type="transmembrane region" description="Helical" evidence="1">
    <location>
        <begin position="67"/>
        <end position="87"/>
    </location>
</feature>
<reference evidence="2 3" key="1">
    <citation type="submission" date="2020-07" db="EMBL/GenBank/DDBJ databases">
        <title>Sequencing the genomes of 1000 actinobacteria strains.</title>
        <authorList>
            <person name="Klenk H.-P."/>
        </authorList>
    </citation>
    <scope>NUCLEOTIDE SEQUENCE [LARGE SCALE GENOMIC DNA]</scope>
    <source>
        <strain evidence="2 3">DSM 15165</strain>
    </source>
</reference>
<feature type="transmembrane region" description="Helical" evidence="1">
    <location>
        <begin position="35"/>
        <end position="55"/>
    </location>
</feature>
<keyword evidence="1" id="KW-0812">Transmembrane</keyword>
<feature type="transmembrane region" description="Helical" evidence="1">
    <location>
        <begin position="113"/>
        <end position="136"/>
    </location>
</feature>
<dbReference type="EMBL" id="JACCFL010000001">
    <property type="protein sequence ID" value="NYJ23287.1"/>
    <property type="molecule type" value="Genomic_DNA"/>
</dbReference>
<accession>A0A853CRH1</accession>
<sequence>MWVMQWWAPVILAFWVLLGRGFVGAGIGLMGVLGFFPIGFPILIALYTPALFTLGDDDVRIARTTRFGYSVGACCLWGIILVAGLFVPDGDSGPIPSAVMTWTGGRITIDQSVMIMTVGIRVAVAADFVVICLALAGCGRPQLLKPDDASQSRIRRGAVLTGFWIWWAAIGIELASLVSTLASDTQGSSAPIFLAVDFEEGWIVLEGIVVLVAPFFVLRLLWRSRVARIVLAVLAVGVIIGVNVLTTSFGAPSFVDYFVAILLAVGTVPLFVPSSNRYFSRPASSDQNDSTATG</sequence>
<dbReference type="Proteomes" id="UP000578352">
    <property type="component" value="Unassembled WGS sequence"/>
</dbReference>
<name>A0A853CRH1_9MICO</name>
<comment type="caution">
    <text evidence="2">The sequence shown here is derived from an EMBL/GenBank/DDBJ whole genome shotgun (WGS) entry which is preliminary data.</text>
</comment>
<keyword evidence="1" id="KW-1133">Transmembrane helix</keyword>
<dbReference type="RefSeq" id="WP_179605227.1">
    <property type="nucleotide sequence ID" value="NZ_BAABEH010000001.1"/>
</dbReference>
<feature type="transmembrane region" description="Helical" evidence="1">
    <location>
        <begin position="157"/>
        <end position="182"/>
    </location>
</feature>
<feature type="transmembrane region" description="Helical" evidence="1">
    <location>
        <begin position="202"/>
        <end position="222"/>
    </location>
</feature>